<dbReference type="SUPFAM" id="SSF56266">
    <property type="entry name" value="DmpA/ArgJ-like"/>
    <property type="match status" value="1"/>
</dbReference>
<comment type="pathway">
    <text evidence="7">Amino-acid biosynthesis; L-arginine biosynthesis; N(2)-acetyl-L-ornithine from L-glutamate: step 1/4.</text>
</comment>
<evidence type="ECO:0000256" key="4">
    <source>
        <dbReference type="ARBA" id="ARBA00022679"/>
    </source>
</evidence>
<keyword evidence="7" id="KW-0963">Cytoplasm</keyword>
<feature type="chain" id="PRO_5023536630" description="Arginine biosynthesis bifunctional protein ArgJ beta chain" evidence="7">
    <location>
        <begin position="179"/>
        <end position="389"/>
    </location>
</feature>
<evidence type="ECO:0000256" key="7">
    <source>
        <dbReference type="HAMAP-Rule" id="MF_01106"/>
    </source>
</evidence>
<feature type="binding site" evidence="7">
    <location>
        <position position="257"/>
    </location>
    <ligand>
        <name>substrate</name>
    </ligand>
</feature>
<dbReference type="InterPro" id="IPR016117">
    <property type="entry name" value="ArgJ-like_dom_sf"/>
</dbReference>
<dbReference type="NCBIfam" id="NF003802">
    <property type="entry name" value="PRK05388.1"/>
    <property type="match status" value="1"/>
</dbReference>
<protein>
    <recommendedName>
        <fullName evidence="7">Arginine biosynthesis bifunctional protein ArgJ</fullName>
    </recommendedName>
    <domain>
        <recommendedName>
            <fullName evidence="7">Glutamate N-acetyltransferase</fullName>
            <ecNumber evidence="7">2.3.1.35</ecNumber>
        </recommendedName>
        <alternativeName>
            <fullName evidence="7">Ornithine acetyltransferase</fullName>
            <shortName evidence="7">OATase</shortName>
        </alternativeName>
        <alternativeName>
            <fullName evidence="7">Ornithine transacetylase</fullName>
        </alternativeName>
    </domain>
    <domain>
        <recommendedName>
            <fullName evidence="7">Amino-acid acetyltransferase</fullName>
            <ecNumber evidence="7">2.3.1.1</ecNumber>
        </recommendedName>
        <alternativeName>
            <fullName evidence="7">N-acetylglutamate synthase</fullName>
            <shortName evidence="7">AGSase</shortName>
        </alternativeName>
    </domain>
    <component>
        <recommendedName>
            <fullName evidence="7">Arginine biosynthesis bifunctional protein ArgJ alpha chain</fullName>
        </recommendedName>
    </component>
    <component>
        <recommendedName>
            <fullName evidence="7">Arginine biosynthesis bifunctional protein ArgJ beta chain</fullName>
        </recommendedName>
    </component>
</protein>
<feature type="chain" id="PRO_5023536631" description="Arginine biosynthesis bifunctional protein ArgJ alpha chain" evidence="7">
    <location>
        <begin position="1"/>
        <end position="178"/>
    </location>
</feature>
<gene>
    <name evidence="7 8" type="primary">argJ</name>
    <name evidence="8" type="ORF">EF807_07450</name>
</gene>
<dbReference type="HAMAP" id="MF_01106">
    <property type="entry name" value="ArgJ"/>
    <property type="match status" value="1"/>
</dbReference>
<feature type="binding site" evidence="7">
    <location>
        <position position="389"/>
    </location>
    <ligand>
        <name>substrate</name>
    </ligand>
</feature>
<proteinExistence type="inferred from homology"/>
<name>A0A520KV31_9EURY</name>
<dbReference type="Gene3D" id="3.10.20.340">
    <property type="entry name" value="ArgJ beta chain, C-terminal domain"/>
    <property type="match status" value="1"/>
</dbReference>
<comment type="catalytic activity">
    <reaction evidence="7">
        <text>N(2)-acetyl-L-ornithine + L-glutamate = N-acetyl-L-glutamate + L-ornithine</text>
        <dbReference type="Rhea" id="RHEA:15349"/>
        <dbReference type="ChEBI" id="CHEBI:29985"/>
        <dbReference type="ChEBI" id="CHEBI:44337"/>
        <dbReference type="ChEBI" id="CHEBI:46911"/>
        <dbReference type="ChEBI" id="CHEBI:57805"/>
        <dbReference type="EC" id="2.3.1.35"/>
    </reaction>
</comment>
<comment type="similarity">
    <text evidence="1 7">Belongs to the ArgJ family.</text>
</comment>
<evidence type="ECO:0000256" key="2">
    <source>
        <dbReference type="ARBA" id="ARBA00022571"/>
    </source>
</evidence>
<dbReference type="EMBL" id="RXIL01000133">
    <property type="protein sequence ID" value="RZN67676.1"/>
    <property type="molecule type" value="Genomic_DNA"/>
</dbReference>
<comment type="catalytic activity">
    <reaction evidence="7">
        <text>L-glutamate + acetyl-CoA = N-acetyl-L-glutamate + CoA + H(+)</text>
        <dbReference type="Rhea" id="RHEA:24292"/>
        <dbReference type="ChEBI" id="CHEBI:15378"/>
        <dbReference type="ChEBI" id="CHEBI:29985"/>
        <dbReference type="ChEBI" id="CHEBI:44337"/>
        <dbReference type="ChEBI" id="CHEBI:57287"/>
        <dbReference type="ChEBI" id="CHEBI:57288"/>
        <dbReference type="EC" id="2.3.1.1"/>
    </reaction>
</comment>
<dbReference type="Gene3D" id="3.60.70.12">
    <property type="entry name" value="L-amino peptidase D-ALA esterase/amidase"/>
    <property type="match status" value="1"/>
</dbReference>
<dbReference type="InterPro" id="IPR002813">
    <property type="entry name" value="Arg_biosynth_ArgJ"/>
</dbReference>
<dbReference type="InterPro" id="IPR042195">
    <property type="entry name" value="ArgJ_beta_C"/>
</dbReference>
<feature type="site" description="Involved in the stabilization of negative charge on the oxyanion by the formation of the oxyanion hole" evidence="7">
    <location>
        <position position="108"/>
    </location>
</feature>
<dbReference type="GO" id="GO:0004358">
    <property type="term" value="F:L-glutamate N-acetyltransferase activity, acting on acetyl-L-ornithine as donor"/>
    <property type="evidence" value="ECO:0007669"/>
    <property type="project" value="UniProtKB-UniRule"/>
</dbReference>
<feature type="binding site" evidence="7">
    <location>
        <position position="179"/>
    </location>
    <ligand>
        <name>substrate</name>
    </ligand>
</feature>
<dbReference type="PANTHER" id="PTHR23100">
    <property type="entry name" value="ARGININE BIOSYNTHESIS BIFUNCTIONAL PROTEIN ARGJ"/>
    <property type="match status" value="1"/>
</dbReference>
<feature type="site" description="Involved in the stabilization of negative charge on the oxyanion by the formation of the oxyanion hole" evidence="7">
    <location>
        <position position="107"/>
    </location>
</feature>
<dbReference type="GO" id="GO:0005737">
    <property type="term" value="C:cytoplasm"/>
    <property type="evidence" value="ECO:0007669"/>
    <property type="project" value="UniProtKB-SubCell"/>
</dbReference>
<dbReference type="EC" id="2.3.1.35" evidence="7"/>
<sequence>MHKIKGGICAIEGVRANGIKEEKKGLTVILGEGEAAGVFTKNKIKAAPLILTEKNLSSTGKLRGIIANSGSANAFTGKEGYEDAVKMARLLAEEIDSPVEEIGVASTGVIGERIDFDWIRKKFGEVFLKISNTEDASKMANRGIMTTDTREKEFAIEYKGVKIGGIAKGSGMIAPDMATMLSFIYTDAKFSSKILRRSLMRAVDKSFNMLSIDGDMSTNDTVLLTATGDFSMREEDFQRALDEVCLELARKIALDGEGATKYVEVRVKGAKKRGDARIAAKSVVNSSLVKTAIFGGDPNWGRIIAALGYSGAEIDGDKISLFLGNPDEDQNTVILNGEVLRLDEERFREILSKDKIIIEVDLGLGREEAISFGCDLSYDYVKINGAYRT</sequence>
<feature type="site" description="Cleavage; by autolysis" evidence="7">
    <location>
        <begin position="178"/>
        <end position="179"/>
    </location>
</feature>
<dbReference type="Proteomes" id="UP000320766">
    <property type="component" value="Unassembled WGS sequence"/>
</dbReference>
<comment type="function">
    <text evidence="7">Catalyzes two activities which are involved in the cyclic version of arginine biosynthesis: the synthesis of N-acetylglutamate from glutamate and acetyl-CoA as the acetyl donor, and of ornithine by transacetylation between N(2)-acetylornithine and glutamate.</text>
</comment>
<dbReference type="Pfam" id="PF01960">
    <property type="entry name" value="ArgJ"/>
    <property type="match status" value="1"/>
</dbReference>
<comment type="subcellular location">
    <subcellularLocation>
        <location evidence="7">Cytoplasm</location>
    </subcellularLocation>
</comment>
<keyword evidence="6 7" id="KW-0012">Acyltransferase</keyword>
<evidence type="ECO:0000313" key="9">
    <source>
        <dbReference type="Proteomes" id="UP000320766"/>
    </source>
</evidence>
<reference evidence="8 9" key="1">
    <citation type="journal article" date="2019" name="Nat. Microbiol.">
        <title>Wide diversity of methane and short-chain alkane metabolisms in uncultured archaea.</title>
        <authorList>
            <person name="Borrel G."/>
            <person name="Adam P.S."/>
            <person name="McKay L.J."/>
            <person name="Chen L.X."/>
            <person name="Sierra-Garcia I.N."/>
            <person name="Sieber C.M."/>
            <person name="Letourneur Q."/>
            <person name="Ghozlane A."/>
            <person name="Andersen G.L."/>
            <person name="Li W.J."/>
            <person name="Hallam S.J."/>
            <person name="Muyzer G."/>
            <person name="de Oliveira V.M."/>
            <person name="Inskeep W.P."/>
            <person name="Banfield J.F."/>
            <person name="Gribaldo S."/>
        </authorList>
    </citation>
    <scope>NUCLEOTIDE SEQUENCE [LARGE SCALE GENOMIC DNA]</scope>
    <source>
        <strain evidence="8">NM1b</strain>
    </source>
</reference>
<dbReference type="GO" id="GO:0006592">
    <property type="term" value="P:ornithine biosynthetic process"/>
    <property type="evidence" value="ECO:0007669"/>
    <property type="project" value="TreeGrafter"/>
</dbReference>
<evidence type="ECO:0000256" key="3">
    <source>
        <dbReference type="ARBA" id="ARBA00022605"/>
    </source>
</evidence>
<feature type="active site" description="Nucleophile" evidence="7">
    <location>
        <position position="179"/>
    </location>
</feature>
<dbReference type="PANTHER" id="PTHR23100:SF0">
    <property type="entry name" value="ARGININE BIOSYNTHESIS BIFUNCTIONAL PROTEIN ARGJ, MITOCHONDRIAL"/>
    <property type="match status" value="1"/>
</dbReference>
<evidence type="ECO:0000256" key="1">
    <source>
        <dbReference type="ARBA" id="ARBA00006774"/>
    </source>
</evidence>
<evidence type="ECO:0000256" key="5">
    <source>
        <dbReference type="ARBA" id="ARBA00022813"/>
    </source>
</evidence>
<feature type="binding site" evidence="7">
    <location>
        <position position="384"/>
    </location>
    <ligand>
        <name>substrate</name>
    </ligand>
</feature>
<feature type="binding site" evidence="7">
    <location>
        <position position="146"/>
    </location>
    <ligand>
        <name>substrate</name>
    </ligand>
</feature>
<dbReference type="CDD" id="cd02152">
    <property type="entry name" value="OAT"/>
    <property type="match status" value="1"/>
</dbReference>
<keyword evidence="4 7" id="KW-0808">Transferase</keyword>
<evidence type="ECO:0000256" key="6">
    <source>
        <dbReference type="ARBA" id="ARBA00023315"/>
    </source>
</evidence>
<keyword evidence="2 7" id="KW-0055">Arginine biosynthesis</keyword>
<dbReference type="AlphaFoldDB" id="A0A520KV31"/>
<dbReference type="NCBIfam" id="TIGR00120">
    <property type="entry name" value="ArgJ"/>
    <property type="match status" value="1"/>
</dbReference>
<dbReference type="GO" id="GO:0006526">
    <property type="term" value="P:L-arginine biosynthetic process"/>
    <property type="evidence" value="ECO:0007669"/>
    <property type="project" value="UniProtKB-UniRule"/>
</dbReference>
<organism evidence="8 9">
    <name type="scientific">Candidatus Methanolliviera hydrocarbonicum</name>
    <dbReference type="NCBI Taxonomy" id="2491085"/>
    <lineage>
        <taxon>Archaea</taxon>
        <taxon>Methanobacteriati</taxon>
        <taxon>Methanobacteriota</taxon>
        <taxon>Candidatus Methanoliparia</taxon>
        <taxon>Candidatus Methanoliparales</taxon>
        <taxon>Candidatus Methanollivieraceae</taxon>
        <taxon>Candidatus Methanolliviera</taxon>
    </lineage>
</organism>
<evidence type="ECO:0000313" key="8">
    <source>
        <dbReference type="EMBL" id="RZN67676.1"/>
    </source>
</evidence>
<keyword evidence="3 7" id="KW-0028">Amino-acid biosynthesis</keyword>
<comment type="subunit">
    <text evidence="7">Heterotetramer of two alpha and two beta chains.</text>
</comment>
<dbReference type="UniPathway" id="UPA00068">
    <property type="reaction ID" value="UER00106"/>
</dbReference>
<comment type="caution">
    <text evidence="8">The sequence shown here is derived from an EMBL/GenBank/DDBJ whole genome shotgun (WGS) entry which is preliminary data.</text>
</comment>
<keyword evidence="5 7" id="KW-0068">Autocatalytic cleavage</keyword>
<dbReference type="GO" id="GO:0004042">
    <property type="term" value="F:L-glutamate N-acetyltransferase activity"/>
    <property type="evidence" value="ECO:0007669"/>
    <property type="project" value="UniProtKB-UniRule"/>
</dbReference>
<feature type="binding site" evidence="7">
    <location>
        <position position="168"/>
    </location>
    <ligand>
        <name>substrate</name>
    </ligand>
</feature>
<dbReference type="EC" id="2.3.1.1" evidence="7"/>
<comment type="pathway">
    <text evidence="7">Amino-acid biosynthesis; L-arginine biosynthesis; L-ornithine and N-acetyl-L-glutamate from L-glutamate and N(2)-acetyl-L-ornithine (cyclic): step 1/1.</text>
</comment>
<dbReference type="FunFam" id="3.10.20.340:FF:000001">
    <property type="entry name" value="Arginine biosynthesis bifunctional protein ArgJ, chloroplastic"/>
    <property type="match status" value="1"/>
</dbReference>
<accession>A0A520KV31</accession>
<keyword evidence="7" id="KW-0511">Multifunctional enzyme</keyword>